<organism evidence="1 2">
    <name type="scientific">Faecalibacterium prausnitzii</name>
    <dbReference type="NCBI Taxonomy" id="853"/>
    <lineage>
        <taxon>Bacteria</taxon>
        <taxon>Bacillati</taxon>
        <taxon>Bacillota</taxon>
        <taxon>Clostridia</taxon>
        <taxon>Eubacteriales</taxon>
        <taxon>Oscillospiraceae</taxon>
        <taxon>Faecalibacterium</taxon>
    </lineage>
</organism>
<proteinExistence type="predicted"/>
<sequence>MKKYIATFWRGNPQLKDGGYETTREIEAVSIASARKKARDIEDGCVYGSMSLLSIEKED</sequence>
<comment type="caution">
    <text evidence="1">The sequence shown here is derived from an EMBL/GenBank/DDBJ whole genome shotgun (WGS) entry which is preliminary data.</text>
</comment>
<accession>A0A3E2UDK6</accession>
<protein>
    <submittedName>
        <fullName evidence="1">Uncharacterized protein</fullName>
    </submittedName>
</protein>
<name>A0A3E2UDK6_9FIRM</name>
<dbReference type="RefSeq" id="WP_117527801.1">
    <property type="nucleotide sequence ID" value="NZ_JAQCXC010000018.1"/>
</dbReference>
<gene>
    <name evidence="1" type="ORF">DWZ04_13390</name>
</gene>
<evidence type="ECO:0000313" key="1">
    <source>
        <dbReference type="EMBL" id="RGB94282.1"/>
    </source>
</evidence>
<dbReference type="AlphaFoldDB" id="A0A3E2UDK6"/>
<reference evidence="1 2" key="1">
    <citation type="submission" date="2018-08" db="EMBL/GenBank/DDBJ databases">
        <title>A genome reference for cultivated species of the human gut microbiota.</title>
        <authorList>
            <person name="Zou Y."/>
            <person name="Xue W."/>
            <person name="Luo G."/>
        </authorList>
    </citation>
    <scope>NUCLEOTIDE SEQUENCE [LARGE SCALE GENOMIC DNA]</scope>
    <source>
        <strain evidence="1 2">AF29-11BH</strain>
    </source>
</reference>
<evidence type="ECO:0000313" key="2">
    <source>
        <dbReference type="Proteomes" id="UP000260783"/>
    </source>
</evidence>
<dbReference type="EMBL" id="QVEW01000018">
    <property type="protein sequence ID" value="RGB94282.1"/>
    <property type="molecule type" value="Genomic_DNA"/>
</dbReference>
<dbReference type="Proteomes" id="UP000260783">
    <property type="component" value="Unassembled WGS sequence"/>
</dbReference>